<name>S4H324_9BIFI</name>
<evidence type="ECO:0000313" key="1">
    <source>
        <dbReference type="EMBL" id="EPI50287.1"/>
    </source>
</evidence>
<dbReference type="EMBL" id="ATJO01000085">
    <property type="protein sequence ID" value="EPI50287.1"/>
    <property type="molecule type" value="Genomic_DNA"/>
</dbReference>
<accession>S4H324</accession>
<organism evidence="1 2">
    <name type="scientific">Gardnerella pickettii JCP7719</name>
    <dbReference type="NCBI Taxonomy" id="1261061"/>
    <lineage>
        <taxon>Bacteria</taxon>
        <taxon>Bacillati</taxon>
        <taxon>Actinomycetota</taxon>
        <taxon>Actinomycetes</taxon>
        <taxon>Bifidobacteriales</taxon>
        <taxon>Bifidobacteriaceae</taxon>
        <taxon>Gardnerella</taxon>
        <taxon>Gardnerella pickettii</taxon>
    </lineage>
</organism>
<evidence type="ECO:0000313" key="2">
    <source>
        <dbReference type="Proteomes" id="UP000014601"/>
    </source>
</evidence>
<reference evidence="1 2" key="1">
    <citation type="submission" date="2013-06" db="EMBL/GenBank/DDBJ databases">
        <authorList>
            <person name="Weinstock G."/>
            <person name="Sodergren E."/>
            <person name="Lobos E.A."/>
            <person name="Fulton L."/>
            <person name="Fulton R."/>
            <person name="Courtney L."/>
            <person name="Fronick C."/>
            <person name="O'Laughlin M."/>
            <person name="Godfrey J."/>
            <person name="Wilson R.M."/>
            <person name="Miner T."/>
            <person name="Farmer C."/>
            <person name="Delehaunty K."/>
            <person name="Cordes M."/>
            <person name="Minx P."/>
            <person name="Tomlinson C."/>
            <person name="Chen J."/>
            <person name="Wollam A."/>
            <person name="Pepin K.H."/>
            <person name="Bhonagiri V."/>
            <person name="Zhang X."/>
            <person name="Warren W."/>
            <person name="Mitreva M."/>
            <person name="Mardis E.R."/>
            <person name="Wilson R.K."/>
        </authorList>
    </citation>
    <scope>NUCLEOTIDE SEQUENCE [LARGE SCALE GENOMIC DNA]</scope>
    <source>
        <strain evidence="1 2">JCP7719</strain>
    </source>
</reference>
<proteinExistence type="predicted"/>
<sequence>MFGLCFSCTIIIPAIIARAPICLRANSGKVDGVCTRFGLNRVQSRENNSAFCTIFDLIHVQNAGKLTGSVLSLRCVARGSHLIFS</sequence>
<comment type="caution">
    <text evidence="1">The sequence shown here is derived from an EMBL/GenBank/DDBJ whole genome shotgun (WGS) entry which is preliminary data.</text>
</comment>
<protein>
    <submittedName>
        <fullName evidence="1">Uncharacterized protein</fullName>
    </submittedName>
</protein>
<dbReference type="AlphaFoldDB" id="S4H324"/>
<gene>
    <name evidence="1" type="ORF">HMPREF1576_01048</name>
</gene>
<dbReference type="Proteomes" id="UP000014601">
    <property type="component" value="Unassembled WGS sequence"/>
</dbReference>
<dbReference type="HOGENOM" id="CLU_2507965_0_0_11"/>